<sequence>MGVEQFPTTTDPQAEPEPGRTDWPRLTFVTGLMSRLGLAYKRVGYDVLSVAEPDRRAVTLHSDDAVTSSTTRIVHAMSHGAPAADLNRSPAAAGQEHIHMVPSCATFGTGTDVSQWVRTAHQQPEPTLFVVDLCRAGRAARLSELTRVPDGELNAWVIAATSPDLPAYDGRFSEAVAEVLEQISDHGLDTSPSIRFVRWDRVTRAIQRSLDGLGSRQVIHTTRVDVSQELPELPFFPNPRWRPDSRLEKLNDVAPPVRAFVADLDAEHFMDRVGDHFVGRQSQLEWMASWLDDDRVGGLRVVTGAPGSGKSALLGALVCSGHEAVIDAAPDIRAYLTAQNPEGVCSPNPLLAAIHSRGRDIDSVLASIALQWKLPIEPERHWTVADLISEVSTLPAVPALVFDALDEAEDPDDLMKSLLIPLAEALRADGRSLVRLLVGTRRWRSGPLLALSDRHGGLLDLDNVPVEEIRSDLRRHMLRRLSSLPHYSAPEQRPVRAALAETVAAALTEEAELMHEWGPFLVARIFGHVLATESAPDSVDAAVARGRTVPRSLPGVLELDIDNRPDSKDLRAVLAAVAFAKGDGFPTEAVAAVAPEFAPEEAAAPGRGLRGATGQELLQHVRGLLDAGSFYLRTGVETDGSALYRLFHQGLADYLQVHPYPLDSTPRSEAI</sequence>
<evidence type="ECO:0000313" key="2">
    <source>
        <dbReference type="EMBL" id="QKW41815.1"/>
    </source>
</evidence>
<keyword evidence="2" id="KW-0067">ATP-binding</keyword>
<evidence type="ECO:0000256" key="1">
    <source>
        <dbReference type="SAM" id="MobiDB-lite"/>
    </source>
</evidence>
<dbReference type="InterPro" id="IPR027417">
    <property type="entry name" value="P-loop_NTPase"/>
</dbReference>
<reference evidence="2 3" key="1">
    <citation type="submission" date="2020-06" db="EMBL/GenBank/DDBJ databases">
        <title>Genome mining for natural products.</title>
        <authorList>
            <person name="Zhang B."/>
            <person name="Shi J."/>
            <person name="Ge H."/>
        </authorList>
    </citation>
    <scope>NUCLEOTIDE SEQUENCE [LARGE SCALE GENOMIC DNA]</scope>
    <source>
        <strain evidence="2 3">NA06532</strain>
    </source>
</reference>
<dbReference type="Gene3D" id="3.40.50.300">
    <property type="entry name" value="P-loop containing nucleotide triphosphate hydrolases"/>
    <property type="match status" value="1"/>
</dbReference>
<proteinExistence type="predicted"/>
<feature type="compositionally biased region" description="Polar residues" evidence="1">
    <location>
        <begin position="1"/>
        <end position="12"/>
    </location>
</feature>
<evidence type="ECO:0000313" key="3">
    <source>
        <dbReference type="Proteomes" id="UP000509345"/>
    </source>
</evidence>
<dbReference type="RefSeq" id="WP_031121717.1">
    <property type="nucleotide sequence ID" value="NZ_CP054926.1"/>
</dbReference>
<dbReference type="EMBL" id="CP054926">
    <property type="protein sequence ID" value="QKW41815.1"/>
    <property type="molecule type" value="Genomic_DNA"/>
</dbReference>
<feature type="region of interest" description="Disordered" evidence="1">
    <location>
        <begin position="1"/>
        <end position="23"/>
    </location>
</feature>
<dbReference type="AlphaFoldDB" id="A0A7H8MJR2"/>
<dbReference type="Proteomes" id="UP000509345">
    <property type="component" value="Chromosome"/>
</dbReference>
<accession>A0A7H8MJR2</accession>
<keyword evidence="2" id="KW-0547">Nucleotide-binding</keyword>
<gene>
    <name evidence="2" type="ORF">HUT09_04180</name>
</gene>
<protein>
    <submittedName>
        <fullName evidence="2">ATP-binding protein</fullName>
    </submittedName>
</protein>
<dbReference type="GeneID" id="87630391"/>
<dbReference type="GO" id="GO:0005524">
    <property type="term" value="F:ATP binding"/>
    <property type="evidence" value="ECO:0007669"/>
    <property type="project" value="UniProtKB-KW"/>
</dbReference>
<name>A0A7H8MJR2_STRMI</name>
<organism evidence="2 3">
    <name type="scientific">Streptomyces microflavus</name>
    <name type="common">Streptomyces lipmanii</name>
    <dbReference type="NCBI Taxonomy" id="1919"/>
    <lineage>
        <taxon>Bacteria</taxon>
        <taxon>Bacillati</taxon>
        <taxon>Actinomycetota</taxon>
        <taxon>Actinomycetes</taxon>
        <taxon>Kitasatosporales</taxon>
        <taxon>Streptomycetaceae</taxon>
        <taxon>Streptomyces</taxon>
    </lineage>
</organism>
<dbReference type="SUPFAM" id="SSF52540">
    <property type="entry name" value="P-loop containing nucleoside triphosphate hydrolases"/>
    <property type="match status" value="1"/>
</dbReference>